<dbReference type="EMBL" id="JABBWM010000056">
    <property type="protein sequence ID" value="KAG2099826.1"/>
    <property type="molecule type" value="Genomic_DNA"/>
</dbReference>
<name>A0A9P7F1G8_9AGAM</name>
<accession>A0A9P7F1G8</accession>
<reference evidence="1" key="1">
    <citation type="journal article" date="2020" name="New Phytol.">
        <title>Comparative genomics reveals dynamic genome evolution in host specialist ectomycorrhizal fungi.</title>
        <authorList>
            <person name="Lofgren L.A."/>
            <person name="Nguyen N.H."/>
            <person name="Vilgalys R."/>
            <person name="Ruytinx J."/>
            <person name="Liao H.L."/>
            <person name="Branco S."/>
            <person name="Kuo A."/>
            <person name="LaButti K."/>
            <person name="Lipzen A."/>
            <person name="Andreopoulos W."/>
            <person name="Pangilinan J."/>
            <person name="Riley R."/>
            <person name="Hundley H."/>
            <person name="Na H."/>
            <person name="Barry K."/>
            <person name="Grigoriev I.V."/>
            <person name="Stajich J.E."/>
            <person name="Kennedy P.G."/>
        </authorList>
    </citation>
    <scope>NUCLEOTIDE SEQUENCE</scope>
    <source>
        <strain evidence="1">FC423</strain>
    </source>
</reference>
<evidence type="ECO:0000313" key="1">
    <source>
        <dbReference type="EMBL" id="KAG2099826.1"/>
    </source>
</evidence>
<dbReference type="Proteomes" id="UP000823399">
    <property type="component" value="Unassembled WGS sequence"/>
</dbReference>
<organism evidence="1 2">
    <name type="scientific">Suillus discolor</name>
    <dbReference type="NCBI Taxonomy" id="1912936"/>
    <lineage>
        <taxon>Eukaryota</taxon>
        <taxon>Fungi</taxon>
        <taxon>Dikarya</taxon>
        <taxon>Basidiomycota</taxon>
        <taxon>Agaricomycotina</taxon>
        <taxon>Agaricomycetes</taxon>
        <taxon>Agaricomycetidae</taxon>
        <taxon>Boletales</taxon>
        <taxon>Suillineae</taxon>
        <taxon>Suillaceae</taxon>
        <taxon>Suillus</taxon>
    </lineage>
</organism>
<dbReference type="AlphaFoldDB" id="A0A9P7F1G8"/>
<protein>
    <submittedName>
        <fullName evidence="1">Uncharacterized protein</fullName>
    </submittedName>
</protein>
<sequence>FGVVEWDLVRIFLVFDAFVVVLRLSSSCWPLPPTLAFSSCDSLPSSLGVFLGSFFVTVVHQFTEFDLFLPKDRHDSR</sequence>
<feature type="non-terminal residue" evidence="1">
    <location>
        <position position="77"/>
    </location>
</feature>
<feature type="non-terminal residue" evidence="1">
    <location>
        <position position="1"/>
    </location>
</feature>
<gene>
    <name evidence="1" type="ORF">F5147DRAFT_762966</name>
</gene>
<dbReference type="RefSeq" id="XP_041289309.1">
    <property type="nucleotide sequence ID" value="XM_041440607.1"/>
</dbReference>
<comment type="caution">
    <text evidence="1">The sequence shown here is derived from an EMBL/GenBank/DDBJ whole genome shotgun (WGS) entry which is preliminary data.</text>
</comment>
<evidence type="ECO:0000313" key="2">
    <source>
        <dbReference type="Proteomes" id="UP000823399"/>
    </source>
</evidence>
<dbReference type="GeneID" id="64702866"/>
<proteinExistence type="predicted"/>
<keyword evidence="2" id="KW-1185">Reference proteome</keyword>